<keyword evidence="4" id="KW-1185">Reference proteome</keyword>
<organism evidence="3 4">
    <name type="scientific">Kitasatospora purpeofusca</name>
    <dbReference type="NCBI Taxonomy" id="67352"/>
    <lineage>
        <taxon>Bacteria</taxon>
        <taxon>Bacillati</taxon>
        <taxon>Actinomycetota</taxon>
        <taxon>Actinomycetes</taxon>
        <taxon>Kitasatosporales</taxon>
        <taxon>Streptomycetaceae</taxon>
        <taxon>Kitasatospora</taxon>
    </lineage>
</organism>
<dbReference type="EC" id="2.1.1.72" evidence="1"/>
<proteinExistence type="predicted"/>
<dbReference type="RefSeq" id="WP_328957810.1">
    <property type="nucleotide sequence ID" value="NZ_CP108110.1"/>
</dbReference>
<gene>
    <name evidence="3" type="ORF">OHA16_32395</name>
</gene>
<dbReference type="InterPro" id="IPR029063">
    <property type="entry name" value="SAM-dependent_MTases_sf"/>
</dbReference>
<evidence type="ECO:0000256" key="1">
    <source>
        <dbReference type="ARBA" id="ARBA00011900"/>
    </source>
</evidence>
<evidence type="ECO:0000313" key="3">
    <source>
        <dbReference type="EMBL" id="WUQ87249.1"/>
    </source>
</evidence>
<dbReference type="Gene3D" id="3.40.50.150">
    <property type="entry name" value="Vaccinia Virus protein VP39"/>
    <property type="match status" value="1"/>
</dbReference>
<evidence type="ECO:0000256" key="2">
    <source>
        <dbReference type="ARBA" id="ARBA00047942"/>
    </source>
</evidence>
<accession>A0ABZ1U8I4</accession>
<protein>
    <recommendedName>
        <fullName evidence="1">site-specific DNA-methyltransferase (adenine-specific)</fullName>
        <ecNumber evidence="1">2.1.1.72</ecNumber>
    </recommendedName>
</protein>
<comment type="catalytic activity">
    <reaction evidence="2">
        <text>a 2'-deoxyadenosine in DNA + S-adenosyl-L-methionine = an N(6)-methyl-2'-deoxyadenosine in DNA + S-adenosyl-L-homocysteine + H(+)</text>
        <dbReference type="Rhea" id="RHEA:15197"/>
        <dbReference type="Rhea" id="RHEA-COMP:12418"/>
        <dbReference type="Rhea" id="RHEA-COMP:12419"/>
        <dbReference type="ChEBI" id="CHEBI:15378"/>
        <dbReference type="ChEBI" id="CHEBI:57856"/>
        <dbReference type="ChEBI" id="CHEBI:59789"/>
        <dbReference type="ChEBI" id="CHEBI:90615"/>
        <dbReference type="ChEBI" id="CHEBI:90616"/>
        <dbReference type="EC" id="2.1.1.72"/>
    </reaction>
</comment>
<name>A0ABZ1U8I4_9ACTN</name>
<dbReference type="EMBL" id="CP108110">
    <property type="protein sequence ID" value="WUQ87249.1"/>
    <property type="molecule type" value="Genomic_DNA"/>
</dbReference>
<evidence type="ECO:0000313" key="4">
    <source>
        <dbReference type="Proteomes" id="UP001432222"/>
    </source>
</evidence>
<dbReference type="SUPFAM" id="SSF53335">
    <property type="entry name" value="S-adenosyl-L-methionine-dependent methyltransferases"/>
    <property type="match status" value="1"/>
</dbReference>
<reference evidence="3" key="1">
    <citation type="submission" date="2022-10" db="EMBL/GenBank/DDBJ databases">
        <title>The complete genomes of actinobacterial strains from the NBC collection.</title>
        <authorList>
            <person name="Joergensen T.S."/>
            <person name="Alvarez Arevalo M."/>
            <person name="Sterndorff E.B."/>
            <person name="Faurdal D."/>
            <person name="Vuksanovic O."/>
            <person name="Mourched A.-S."/>
            <person name="Charusanti P."/>
            <person name="Shaw S."/>
            <person name="Blin K."/>
            <person name="Weber T."/>
        </authorList>
    </citation>
    <scope>NUCLEOTIDE SEQUENCE</scope>
    <source>
        <strain evidence="3">NBC_00222</strain>
    </source>
</reference>
<sequence length="502" mass="55583">MHIYCDRCGFERDYTGARNQDGMPCAVCGLGRMRNGRPARGFTIGADFRPVPRDMVVPDYRVVRSGNLSTASDFNYFAGIQGSAYHAFVQQHTSYVGAFTNLLVPDSEQFAWLTPYTGNKHNRTHFTQLALARVAQAKFVDNKGRLPRLIEPFVGSGQIFLNSACWGKAFTGGVQPFASVVAGDLNHYVIGSYWTMRRLGARFVDEYLRMATAWDDELNPSFAQLLWDLQNGKALLARAADDPATAMMTCFKYIWLVNRCVHGTKLSPTGAVVATCKDRTAGELAALRRQEKARLGAVRDKVLGTMFDFECRDFRRTCELAEPGDIVFMDCPFPDFSNGLVPADAVSPETADSRTANTYGTGDDGAEFQKAIVDVARELSREGVTVLLCNFANPGLVHAYQRLVANGVAAGDLKYHTFTYRSPATTGEAYQLTVVPGAGNRAVTAAPRQILADWHQHGGDDVLAGEFFARREVLDETEMDFQLQYDAQESRREERDGDFDPQ</sequence>
<dbReference type="InterPro" id="IPR023095">
    <property type="entry name" value="Ade_MeTrfase_dom_2"/>
</dbReference>
<dbReference type="Gene3D" id="1.10.1020.10">
    <property type="entry name" value="Adenine-specific Methyltransferase, Domain 2"/>
    <property type="match status" value="1"/>
</dbReference>
<dbReference type="Proteomes" id="UP001432222">
    <property type="component" value="Chromosome"/>
</dbReference>